<dbReference type="AlphaFoldDB" id="A0A1T4R0Q1"/>
<dbReference type="STRING" id="1122192.SAMN02745673_02419"/>
<dbReference type="OrthoDB" id="128043at2"/>
<keyword evidence="3" id="KW-1185">Reference proteome</keyword>
<reference evidence="2 3" key="1">
    <citation type="submission" date="2017-02" db="EMBL/GenBank/DDBJ databases">
        <authorList>
            <person name="Peterson S.W."/>
        </authorList>
    </citation>
    <scope>NUCLEOTIDE SEQUENCE [LARGE SCALE GENOMIC DNA]</scope>
    <source>
        <strain evidence="2 3">DSM 45154</strain>
    </source>
</reference>
<accession>A0A1T4R0Q1</accession>
<organism evidence="2 3">
    <name type="scientific">Marinactinospora thermotolerans DSM 45154</name>
    <dbReference type="NCBI Taxonomy" id="1122192"/>
    <lineage>
        <taxon>Bacteria</taxon>
        <taxon>Bacillati</taxon>
        <taxon>Actinomycetota</taxon>
        <taxon>Actinomycetes</taxon>
        <taxon>Streptosporangiales</taxon>
        <taxon>Nocardiopsidaceae</taxon>
        <taxon>Marinactinospora</taxon>
    </lineage>
</organism>
<evidence type="ECO:0000313" key="3">
    <source>
        <dbReference type="Proteomes" id="UP000190637"/>
    </source>
</evidence>
<proteinExistence type="predicted"/>
<evidence type="ECO:0008006" key="4">
    <source>
        <dbReference type="Google" id="ProtNLM"/>
    </source>
</evidence>
<dbReference type="EMBL" id="FUWS01000006">
    <property type="protein sequence ID" value="SKA09570.1"/>
    <property type="molecule type" value="Genomic_DNA"/>
</dbReference>
<keyword evidence="1" id="KW-0732">Signal</keyword>
<gene>
    <name evidence="2" type="ORF">SAMN02745673_02419</name>
</gene>
<name>A0A1T4R0Q1_9ACTN</name>
<protein>
    <recommendedName>
        <fullName evidence="4">Heavy-metal-associated domain-containing protein</fullName>
    </recommendedName>
</protein>
<sequence length="298" mass="31119">MNTPAKLAVYGLGLAVVFATAMGAGSLAAPYVPTAVEEAAHSTDGHAPAAPPPGGLEISHEGYTLDLDTFSGTPGEEEPLSFRILGPEGRPVTAFDESHDARMHLIVVGRDMAGYRHLHPEMDPDGTWSVPYEPSEPGPHRVITDFVPGEDGAGHTLGADLAVPGDYAPQPLPAPSSTARVDGYTVELRGDPSPGGDGALTFTVTRDGAAVDDLQPHLGAHGHLVALRAGDLAYLHAHPEERDGETGPDIAFRAGFPSAGDYRLFLDFKHAGKVHTAEFTIRVDASADGHDDSADPGH</sequence>
<dbReference type="RefSeq" id="WP_078761759.1">
    <property type="nucleotide sequence ID" value="NZ_FUWS01000006.1"/>
</dbReference>
<dbReference type="Proteomes" id="UP000190637">
    <property type="component" value="Unassembled WGS sequence"/>
</dbReference>
<feature type="chain" id="PRO_5012684908" description="Heavy-metal-associated domain-containing protein" evidence="1">
    <location>
        <begin position="29"/>
        <end position="298"/>
    </location>
</feature>
<evidence type="ECO:0000313" key="2">
    <source>
        <dbReference type="EMBL" id="SKA09570.1"/>
    </source>
</evidence>
<feature type="signal peptide" evidence="1">
    <location>
        <begin position="1"/>
        <end position="28"/>
    </location>
</feature>
<evidence type="ECO:0000256" key="1">
    <source>
        <dbReference type="SAM" id="SignalP"/>
    </source>
</evidence>